<protein>
    <recommendedName>
        <fullName evidence="4">TraB family protein</fullName>
    </recommendedName>
</protein>
<dbReference type="InterPro" id="IPR002816">
    <property type="entry name" value="TraB/PrgY/GumN_fam"/>
</dbReference>
<accession>A0A1H7P2Y1</accession>
<organism evidence="2 3">
    <name type="scientific">Sphingomonas palmae</name>
    <dbReference type="NCBI Taxonomy" id="1855283"/>
    <lineage>
        <taxon>Bacteria</taxon>
        <taxon>Pseudomonadati</taxon>
        <taxon>Pseudomonadota</taxon>
        <taxon>Alphaproteobacteria</taxon>
        <taxon>Sphingomonadales</taxon>
        <taxon>Sphingomonadaceae</taxon>
        <taxon>Sphingomonas</taxon>
    </lineage>
</organism>
<evidence type="ECO:0000313" key="3">
    <source>
        <dbReference type="Proteomes" id="UP000199214"/>
    </source>
</evidence>
<feature type="signal peptide" evidence="1">
    <location>
        <begin position="1"/>
        <end position="22"/>
    </location>
</feature>
<proteinExistence type="predicted"/>
<dbReference type="Pfam" id="PF01963">
    <property type="entry name" value="TraB_PrgY_gumN"/>
    <property type="match status" value="1"/>
</dbReference>
<evidence type="ECO:0008006" key="4">
    <source>
        <dbReference type="Google" id="ProtNLM"/>
    </source>
</evidence>
<dbReference type="PANTHER" id="PTHR40590:SF1">
    <property type="entry name" value="CYTOPLASMIC PROTEIN"/>
    <property type="match status" value="1"/>
</dbReference>
<evidence type="ECO:0000256" key="1">
    <source>
        <dbReference type="SAM" id="SignalP"/>
    </source>
</evidence>
<dbReference type="AlphaFoldDB" id="A0A1H7P2Y1"/>
<evidence type="ECO:0000313" key="2">
    <source>
        <dbReference type="EMBL" id="SEL30182.1"/>
    </source>
</evidence>
<dbReference type="InterPro" id="IPR047111">
    <property type="entry name" value="YbaP-like"/>
</dbReference>
<dbReference type="OrthoDB" id="9806326at2"/>
<keyword evidence="3" id="KW-1185">Reference proteome</keyword>
<dbReference type="Proteomes" id="UP000199214">
    <property type="component" value="Unassembled WGS sequence"/>
</dbReference>
<keyword evidence="1" id="KW-0732">Signal</keyword>
<sequence length="301" mass="32368">MNVVMKSVTSALALLLALPACAKQAPAPAVATKDADPALWVVKDADTTIYLFGTIHVLKPGLSWFDEAVKTAFDKSNTLVLEMVEPDQATEQKIVLAKAFAPDQPALSTQLSDKYRRTLVTTMAAGKVPPATYEKMRPWFAALTLSLLPVQKSGYGAANGPEGILSAAAKAADKPVVGLETFEGQLGIFDSLTKPAQVKLLESTIDELPTANATMDKMVADWSRGDPDALAREMNKGLKDSPEVAKALLFDRNKQWAAWIAERMRTPGTVFIAVGAGHLAGANSVQEQLKAYKLDAVRVRY</sequence>
<name>A0A1H7P2Y1_9SPHN</name>
<reference evidence="3" key="1">
    <citation type="submission" date="2016-10" db="EMBL/GenBank/DDBJ databases">
        <authorList>
            <person name="Varghese N."/>
            <person name="Submissions S."/>
        </authorList>
    </citation>
    <scope>NUCLEOTIDE SEQUENCE [LARGE SCALE GENOMIC DNA]</scope>
    <source>
        <strain evidence="3">JS21-1</strain>
    </source>
</reference>
<dbReference type="PANTHER" id="PTHR40590">
    <property type="entry name" value="CYTOPLASMIC PROTEIN-RELATED"/>
    <property type="match status" value="1"/>
</dbReference>
<feature type="chain" id="PRO_5011639834" description="TraB family protein" evidence="1">
    <location>
        <begin position="23"/>
        <end position="301"/>
    </location>
</feature>
<dbReference type="CDD" id="cd14789">
    <property type="entry name" value="Tiki"/>
    <property type="match status" value="1"/>
</dbReference>
<dbReference type="STRING" id="1855283.SAMN05216382_1751"/>
<gene>
    <name evidence="2" type="ORF">SAMN05216382_1751</name>
</gene>
<dbReference type="EMBL" id="FNZZ01000003">
    <property type="protein sequence ID" value="SEL30182.1"/>
    <property type="molecule type" value="Genomic_DNA"/>
</dbReference>